<dbReference type="InterPro" id="IPR036318">
    <property type="entry name" value="FAD-bd_PCMH-like_sf"/>
</dbReference>
<organism evidence="8 9">
    <name type="scientific">Planoprotostelium fungivorum</name>
    <dbReference type="NCBI Taxonomy" id="1890364"/>
    <lineage>
        <taxon>Eukaryota</taxon>
        <taxon>Amoebozoa</taxon>
        <taxon>Evosea</taxon>
        <taxon>Variosea</taxon>
        <taxon>Cavosteliida</taxon>
        <taxon>Cavosteliaceae</taxon>
        <taxon>Planoprotostelium</taxon>
    </lineage>
</organism>
<evidence type="ECO:0000313" key="8">
    <source>
        <dbReference type="EMBL" id="PRP82750.1"/>
    </source>
</evidence>
<keyword evidence="6" id="KW-0732">Signal</keyword>
<feature type="chain" id="PRO_5015107000" description="FAD-binding PCMH-type domain-containing protein" evidence="6">
    <location>
        <begin position="20"/>
        <end position="618"/>
    </location>
</feature>
<feature type="domain" description="FAD-binding PCMH-type" evidence="7">
    <location>
        <begin position="125"/>
        <end position="307"/>
    </location>
</feature>
<dbReference type="PANTHER" id="PTHR42973:SF39">
    <property type="entry name" value="FAD-BINDING PCMH-TYPE DOMAIN-CONTAINING PROTEIN"/>
    <property type="match status" value="1"/>
</dbReference>
<dbReference type="Gene3D" id="3.40.462.20">
    <property type="match status" value="1"/>
</dbReference>
<dbReference type="Proteomes" id="UP000241769">
    <property type="component" value="Unassembled WGS sequence"/>
</dbReference>
<accession>A0A2P6NFL5</accession>
<keyword evidence="4" id="KW-0274">FAD</keyword>
<dbReference type="InParanoid" id="A0A2P6NFL5"/>
<dbReference type="InterPro" id="IPR006094">
    <property type="entry name" value="Oxid_FAD_bind_N"/>
</dbReference>
<dbReference type="Gene3D" id="3.30.465.10">
    <property type="match status" value="2"/>
</dbReference>
<dbReference type="InterPro" id="IPR012951">
    <property type="entry name" value="BBE"/>
</dbReference>
<dbReference type="PANTHER" id="PTHR42973">
    <property type="entry name" value="BINDING OXIDOREDUCTASE, PUTATIVE (AFU_ORTHOLOGUE AFUA_1G17690)-RELATED"/>
    <property type="match status" value="1"/>
</dbReference>
<comment type="caution">
    <text evidence="8">The sequence shown here is derived from an EMBL/GenBank/DDBJ whole genome shotgun (WGS) entry which is preliminary data.</text>
</comment>
<dbReference type="InterPro" id="IPR016166">
    <property type="entry name" value="FAD-bd_PCMH"/>
</dbReference>
<dbReference type="STRING" id="1890364.A0A2P6NFL5"/>
<evidence type="ECO:0000256" key="3">
    <source>
        <dbReference type="ARBA" id="ARBA00022630"/>
    </source>
</evidence>
<keyword evidence="9" id="KW-1185">Reference proteome</keyword>
<evidence type="ECO:0000313" key="9">
    <source>
        <dbReference type="Proteomes" id="UP000241769"/>
    </source>
</evidence>
<sequence length="618" mass="67258">MRSLLLLVLSAVVTAQLSGIPVLPSNNTFTCRPYQPCWPTLSQWAAFNQSIGGNLFATTPIGSPCFLTSPDYSNASCTFVRSQYMNPYYRQSHYGAMEYTNWETCGLDNCLPSMLGPLQNPTCGLGRLSSAYVQAQTTAHITATLAFIKQHNIRLVLRNTGHDYQGRSSSANSLALVTSSFKSMSLIRNFSTNSCPTTYQNIAVIGAGVTATEATKYFNQFGFAVTVGACPSVGIAGGFGHTAGHGIYSRAYGLMVDQAVEFDFITVDGRALTVNECNNPDLFWAMRGGGGGTYAILVNYKFKLHPLNKIAMYSFRATFPAPITFLATDSPTVRAMYTALATNETVWAPNNITGYNFVTINSVETHQILPVGSDPLGLLKELTADYARFMRNVPNISIIEDSYYLFNDQVEFEAGSAGVVDRHATVGLGVVTVSRLVPTRLFSTPQTIDQLVDAIVGGLDAIAPLRDALPVVLIQLTPTTPTVGSDPQRATAANPGWREAYWHAIIVGGWVQGETDAVIQATQALARTVAQPLIDLISTSNDTGYAYPNEADYAESNWKSVFWGSNYDRLSQIKAKYDPLNVLNCWKCVGFIGESDPMYSCYGANPQPSVYFNQNLKQ</sequence>
<dbReference type="GO" id="GO:0016491">
    <property type="term" value="F:oxidoreductase activity"/>
    <property type="evidence" value="ECO:0007669"/>
    <property type="project" value="UniProtKB-KW"/>
</dbReference>
<evidence type="ECO:0000256" key="4">
    <source>
        <dbReference type="ARBA" id="ARBA00022827"/>
    </source>
</evidence>
<keyword evidence="5" id="KW-0560">Oxidoreductase</keyword>
<dbReference type="OrthoDB" id="9983560at2759"/>
<dbReference type="EMBL" id="MDYQ01000096">
    <property type="protein sequence ID" value="PRP82750.1"/>
    <property type="molecule type" value="Genomic_DNA"/>
</dbReference>
<gene>
    <name evidence="8" type="ORF">PROFUN_09835</name>
</gene>
<keyword evidence="3" id="KW-0285">Flavoprotein</keyword>
<dbReference type="Pfam" id="PF08031">
    <property type="entry name" value="BBE"/>
    <property type="match status" value="1"/>
</dbReference>
<evidence type="ECO:0000256" key="2">
    <source>
        <dbReference type="ARBA" id="ARBA00005466"/>
    </source>
</evidence>
<dbReference type="InterPro" id="IPR016169">
    <property type="entry name" value="FAD-bd_PCMH_sub2"/>
</dbReference>
<name>A0A2P6NFL5_9EUKA</name>
<evidence type="ECO:0000256" key="1">
    <source>
        <dbReference type="ARBA" id="ARBA00001974"/>
    </source>
</evidence>
<dbReference type="AlphaFoldDB" id="A0A2P6NFL5"/>
<protein>
    <recommendedName>
        <fullName evidence="7">FAD-binding PCMH-type domain-containing protein</fullName>
    </recommendedName>
</protein>
<reference evidence="8 9" key="1">
    <citation type="journal article" date="2018" name="Genome Biol. Evol.">
        <title>Multiple Roots of Fruiting Body Formation in Amoebozoa.</title>
        <authorList>
            <person name="Hillmann F."/>
            <person name="Forbes G."/>
            <person name="Novohradska S."/>
            <person name="Ferling I."/>
            <person name="Riege K."/>
            <person name="Groth M."/>
            <person name="Westermann M."/>
            <person name="Marz M."/>
            <person name="Spaller T."/>
            <person name="Winckler T."/>
            <person name="Schaap P."/>
            <person name="Glockner G."/>
        </authorList>
    </citation>
    <scope>NUCLEOTIDE SEQUENCE [LARGE SCALE GENOMIC DNA]</scope>
    <source>
        <strain evidence="8 9">Jena</strain>
    </source>
</reference>
<evidence type="ECO:0000259" key="7">
    <source>
        <dbReference type="PROSITE" id="PS51387"/>
    </source>
</evidence>
<comment type="cofactor">
    <cofactor evidence="1">
        <name>FAD</name>
        <dbReference type="ChEBI" id="CHEBI:57692"/>
    </cofactor>
</comment>
<dbReference type="PROSITE" id="PS51387">
    <property type="entry name" value="FAD_PCMH"/>
    <property type="match status" value="1"/>
</dbReference>
<comment type="similarity">
    <text evidence="2">Belongs to the oxygen-dependent FAD-linked oxidoreductase family.</text>
</comment>
<proteinExistence type="inferred from homology"/>
<dbReference type="GO" id="GO:0071949">
    <property type="term" value="F:FAD binding"/>
    <property type="evidence" value="ECO:0007669"/>
    <property type="project" value="InterPro"/>
</dbReference>
<feature type="signal peptide" evidence="6">
    <location>
        <begin position="1"/>
        <end position="19"/>
    </location>
</feature>
<dbReference type="SUPFAM" id="SSF56176">
    <property type="entry name" value="FAD-binding/transporter-associated domain-like"/>
    <property type="match status" value="1"/>
</dbReference>
<evidence type="ECO:0000256" key="5">
    <source>
        <dbReference type="ARBA" id="ARBA00023002"/>
    </source>
</evidence>
<dbReference type="Pfam" id="PF01565">
    <property type="entry name" value="FAD_binding_4"/>
    <property type="match status" value="1"/>
</dbReference>
<evidence type="ECO:0000256" key="6">
    <source>
        <dbReference type="SAM" id="SignalP"/>
    </source>
</evidence>
<dbReference type="InterPro" id="IPR050416">
    <property type="entry name" value="FAD-linked_Oxidoreductase"/>
</dbReference>